<sequence length="405" mass="45921">MKYSYVARQPILDTSKKTIGYELLFRDGPKNTFPEVEPELATSRLLSDHFLSTHYNTLGDKLGFVNFPYASLINLVPTLFPKDSLVVEILEDCEPTDELLQAIKTIYDAGYTIALDDFVPSKSWKRFLPYVSIIKFDIRLVSIAKASMFMNSLKGLDIKFLAEKVETYDEYQEANQAGFTYFQGYFFSKPEMIQTRKLNPAFLTIVQLLKEIAKDPIDFVEVERLITLDVTLSYKLLAYVNSASESATTIRSFRQALIFLGEQKLRKFVSLVAIASAKEDKPDSLYGLAVLRARQCELLVTKMNVKIEPGQAFLTGMFSLLDSLFDQPLKQVLDSVPIDEEIKEALIQRKGVLGAVLAMIIAYEQARWDEATRICKLLKLGEEQLGQTYNEATSWSQELLSPALK</sequence>
<dbReference type="Gene3D" id="1.10.3210.10">
    <property type="entry name" value="Hypothetical protein af1432"/>
    <property type="match status" value="1"/>
</dbReference>
<protein>
    <submittedName>
        <fullName evidence="3">EAL domain-containing protein</fullName>
    </submittedName>
</protein>
<dbReference type="InterPro" id="IPR014408">
    <property type="entry name" value="dGMP_Pdiesterase_EAL/HD-GYP"/>
</dbReference>
<comment type="caution">
    <text evidence="3">The sequence shown here is derived from an EMBL/GenBank/DDBJ whole genome shotgun (WGS) entry which is preliminary data.</text>
</comment>
<proteinExistence type="predicted"/>
<dbReference type="PIRSF" id="PIRSF003180">
    <property type="entry name" value="DiGMPpdiest_YuxH"/>
    <property type="match status" value="1"/>
</dbReference>
<keyword evidence="4" id="KW-1185">Reference proteome</keyword>
<dbReference type="Pfam" id="PF08668">
    <property type="entry name" value="HDOD"/>
    <property type="match status" value="1"/>
</dbReference>
<evidence type="ECO:0000313" key="3">
    <source>
        <dbReference type="EMBL" id="MDN3699828.1"/>
    </source>
</evidence>
<dbReference type="InterPro" id="IPR013976">
    <property type="entry name" value="HDOD"/>
</dbReference>
<feature type="domain" description="HDOD" evidence="2">
    <location>
        <begin position="198"/>
        <end position="384"/>
    </location>
</feature>
<accession>A0ABT8CED7</accession>
<dbReference type="Pfam" id="PF00563">
    <property type="entry name" value="EAL"/>
    <property type="match status" value="1"/>
</dbReference>
<dbReference type="InterPro" id="IPR052340">
    <property type="entry name" value="RNase_Y/CdgJ"/>
</dbReference>
<organism evidence="3 4">
    <name type="scientific">Vibrio artabrorum</name>
    <dbReference type="NCBI Taxonomy" id="446374"/>
    <lineage>
        <taxon>Bacteria</taxon>
        <taxon>Pseudomonadati</taxon>
        <taxon>Pseudomonadota</taxon>
        <taxon>Gammaproteobacteria</taxon>
        <taxon>Vibrionales</taxon>
        <taxon>Vibrionaceae</taxon>
        <taxon>Vibrio</taxon>
    </lineage>
</organism>
<feature type="domain" description="EAL" evidence="1">
    <location>
        <begin position="1"/>
        <end position="204"/>
    </location>
</feature>
<dbReference type="EMBL" id="JAUFQY010000001">
    <property type="protein sequence ID" value="MDN3699828.1"/>
    <property type="molecule type" value="Genomic_DNA"/>
</dbReference>
<dbReference type="Gene3D" id="3.20.20.450">
    <property type="entry name" value="EAL domain"/>
    <property type="match status" value="1"/>
</dbReference>
<dbReference type="PROSITE" id="PS50883">
    <property type="entry name" value="EAL"/>
    <property type="match status" value="1"/>
</dbReference>
<gene>
    <name evidence="3" type="ORF">QWY96_00870</name>
</gene>
<dbReference type="PROSITE" id="PS51833">
    <property type="entry name" value="HDOD"/>
    <property type="match status" value="1"/>
</dbReference>
<dbReference type="RefSeq" id="WP_261839358.1">
    <property type="nucleotide sequence ID" value="NZ_AP025458.1"/>
</dbReference>
<evidence type="ECO:0000313" key="4">
    <source>
        <dbReference type="Proteomes" id="UP001223712"/>
    </source>
</evidence>
<reference evidence="4" key="1">
    <citation type="journal article" date="2019" name="Int. J. Syst. Evol. Microbiol.">
        <title>The Global Catalogue of Microorganisms (GCM) 10K type strain sequencing project: providing services to taxonomists for standard genome sequencing and annotation.</title>
        <authorList>
            <consortium name="The Broad Institute Genomics Platform"/>
            <consortium name="The Broad Institute Genome Sequencing Center for Infectious Disease"/>
            <person name="Wu L."/>
            <person name="Ma J."/>
        </authorList>
    </citation>
    <scope>NUCLEOTIDE SEQUENCE [LARGE SCALE GENOMIC DNA]</scope>
    <source>
        <strain evidence="4">CECT 7226</strain>
    </source>
</reference>
<evidence type="ECO:0000259" key="1">
    <source>
        <dbReference type="PROSITE" id="PS50883"/>
    </source>
</evidence>
<dbReference type="InterPro" id="IPR001633">
    <property type="entry name" value="EAL_dom"/>
</dbReference>
<dbReference type="SUPFAM" id="SSF109604">
    <property type="entry name" value="HD-domain/PDEase-like"/>
    <property type="match status" value="1"/>
</dbReference>
<dbReference type="Proteomes" id="UP001223712">
    <property type="component" value="Unassembled WGS sequence"/>
</dbReference>
<dbReference type="PANTHER" id="PTHR33525:SF4">
    <property type="entry name" value="CYCLIC DI-GMP PHOSPHODIESTERASE CDGJ"/>
    <property type="match status" value="1"/>
</dbReference>
<dbReference type="InterPro" id="IPR035919">
    <property type="entry name" value="EAL_sf"/>
</dbReference>
<name>A0ABT8CED7_9VIBR</name>
<dbReference type="PANTHER" id="PTHR33525">
    <property type="match status" value="1"/>
</dbReference>
<dbReference type="SMART" id="SM00052">
    <property type="entry name" value="EAL"/>
    <property type="match status" value="1"/>
</dbReference>
<dbReference type="SUPFAM" id="SSF141868">
    <property type="entry name" value="EAL domain-like"/>
    <property type="match status" value="1"/>
</dbReference>
<evidence type="ECO:0000259" key="2">
    <source>
        <dbReference type="PROSITE" id="PS51833"/>
    </source>
</evidence>